<gene>
    <name evidence="5" type="ORF">PV08_00518</name>
</gene>
<evidence type="ECO:0000259" key="4">
    <source>
        <dbReference type="SMART" id="SM00657"/>
    </source>
</evidence>
<keyword evidence="2" id="KW-0539">Nucleus</keyword>
<dbReference type="RefSeq" id="XP_016240159.1">
    <property type="nucleotide sequence ID" value="XM_016374883.1"/>
</dbReference>
<dbReference type="AlphaFoldDB" id="A0A0D2BLX8"/>
<organism evidence="5 6">
    <name type="scientific">Exophiala spinifera</name>
    <dbReference type="NCBI Taxonomy" id="91928"/>
    <lineage>
        <taxon>Eukaryota</taxon>
        <taxon>Fungi</taxon>
        <taxon>Dikarya</taxon>
        <taxon>Ascomycota</taxon>
        <taxon>Pezizomycotina</taxon>
        <taxon>Eurotiomycetes</taxon>
        <taxon>Chaetothyriomycetidae</taxon>
        <taxon>Chaetothyriales</taxon>
        <taxon>Herpotrichiellaceae</taxon>
        <taxon>Exophiala</taxon>
    </lineage>
</organism>
<sequence length="152" mass="16763">MPHAAPSRVPPTATSDLEAGAVLKLGEFQNEVTLNLSEARIILQKTLTTRAARGGGYEETETTAKTRDYLEIFAVFKDLAEAQQVEGIINSYGENLDRFEKSQLGSLVPTCSDEAKALVPSLERKVEEGIVSEEELEGICRELQRLKRQAQL</sequence>
<reference evidence="5 6" key="1">
    <citation type="submission" date="2015-01" db="EMBL/GenBank/DDBJ databases">
        <title>The Genome Sequence of Exophiala spinifera CBS89968.</title>
        <authorList>
            <consortium name="The Broad Institute Genomics Platform"/>
            <person name="Cuomo C."/>
            <person name="de Hoog S."/>
            <person name="Gorbushina A."/>
            <person name="Stielow B."/>
            <person name="Teixiera M."/>
            <person name="Abouelleil A."/>
            <person name="Chapman S.B."/>
            <person name="Priest M."/>
            <person name="Young S.K."/>
            <person name="Wortman J."/>
            <person name="Nusbaum C."/>
            <person name="Birren B."/>
        </authorList>
    </citation>
    <scope>NUCLEOTIDE SEQUENCE [LARGE SCALE GENOMIC DNA]</scope>
    <source>
        <strain evidence="5 6">CBS 89968</strain>
    </source>
</reference>
<evidence type="ECO:0000256" key="2">
    <source>
        <dbReference type="ARBA" id="ARBA00023242"/>
    </source>
</evidence>
<dbReference type="InterPro" id="IPR038324">
    <property type="entry name" value="Rpb4/RPC9_sf"/>
</dbReference>
<evidence type="ECO:0000256" key="3">
    <source>
        <dbReference type="ARBA" id="ARBA00025724"/>
    </source>
</evidence>
<comment type="similarity">
    <text evidence="3">Belongs to the eukaryotic RPB4 RNA polymerase subunit family.</text>
</comment>
<dbReference type="PANTHER" id="PTHR21297">
    <property type="entry name" value="DNA-DIRECTED RNA POLYMERASE II"/>
    <property type="match status" value="1"/>
</dbReference>
<dbReference type="InterPro" id="IPR010997">
    <property type="entry name" value="HRDC-like_sf"/>
</dbReference>
<feature type="domain" description="RNA polymerase Rpb4/RPC9 core" evidence="4">
    <location>
        <begin position="26"/>
        <end position="150"/>
    </location>
</feature>
<name>A0A0D2BLX8_9EURO</name>
<dbReference type="GO" id="GO:0030880">
    <property type="term" value="C:RNA polymerase complex"/>
    <property type="evidence" value="ECO:0007669"/>
    <property type="project" value="InterPro"/>
</dbReference>
<dbReference type="SUPFAM" id="SSF47819">
    <property type="entry name" value="HRDC-like"/>
    <property type="match status" value="1"/>
</dbReference>
<dbReference type="HOGENOM" id="CLU_110332_0_0_1"/>
<evidence type="ECO:0000313" key="5">
    <source>
        <dbReference type="EMBL" id="KIW19943.1"/>
    </source>
</evidence>
<dbReference type="GeneID" id="27327601"/>
<dbReference type="InterPro" id="IPR005574">
    <property type="entry name" value="Rpb4/RPC9"/>
</dbReference>
<dbReference type="STRING" id="91928.A0A0D2BLX8"/>
<dbReference type="Proteomes" id="UP000053328">
    <property type="component" value="Unassembled WGS sequence"/>
</dbReference>
<dbReference type="VEuPathDB" id="FungiDB:PV08_00518"/>
<keyword evidence="6" id="KW-1185">Reference proteome</keyword>
<dbReference type="EMBL" id="KN847492">
    <property type="protein sequence ID" value="KIW19943.1"/>
    <property type="molecule type" value="Genomic_DNA"/>
</dbReference>
<dbReference type="InterPro" id="IPR006590">
    <property type="entry name" value="RNA_pol_Rpb4/RPC9_core"/>
</dbReference>
<evidence type="ECO:0000256" key="1">
    <source>
        <dbReference type="ARBA" id="ARBA00004123"/>
    </source>
</evidence>
<dbReference type="Gene3D" id="1.20.1250.40">
    <property type="match status" value="1"/>
</dbReference>
<accession>A0A0D2BLX8</accession>
<dbReference type="GO" id="GO:0006352">
    <property type="term" value="P:DNA-templated transcription initiation"/>
    <property type="evidence" value="ECO:0007669"/>
    <property type="project" value="InterPro"/>
</dbReference>
<protein>
    <recommendedName>
        <fullName evidence="4">RNA polymerase Rpb4/RPC9 core domain-containing protein</fullName>
    </recommendedName>
</protein>
<dbReference type="Pfam" id="PF03874">
    <property type="entry name" value="RNA_pol_Rpb4"/>
    <property type="match status" value="1"/>
</dbReference>
<dbReference type="GO" id="GO:0005634">
    <property type="term" value="C:nucleus"/>
    <property type="evidence" value="ECO:0007669"/>
    <property type="project" value="UniProtKB-SubCell"/>
</dbReference>
<dbReference type="SMART" id="SM00657">
    <property type="entry name" value="RPOL4c"/>
    <property type="match status" value="1"/>
</dbReference>
<dbReference type="OrthoDB" id="2186918at2759"/>
<dbReference type="GO" id="GO:0000166">
    <property type="term" value="F:nucleotide binding"/>
    <property type="evidence" value="ECO:0007669"/>
    <property type="project" value="InterPro"/>
</dbReference>
<dbReference type="InterPro" id="IPR045222">
    <property type="entry name" value="Rpb4-like"/>
</dbReference>
<evidence type="ECO:0000313" key="6">
    <source>
        <dbReference type="Proteomes" id="UP000053328"/>
    </source>
</evidence>
<proteinExistence type="inferred from homology"/>
<comment type="subcellular location">
    <subcellularLocation>
        <location evidence="1">Nucleus</location>
    </subcellularLocation>
</comment>